<dbReference type="EMBL" id="MKCT01000056">
    <property type="protein sequence ID" value="OHX18862.1"/>
    <property type="molecule type" value="Genomic_DNA"/>
</dbReference>
<reference evidence="4 5" key="1">
    <citation type="submission" date="2016-09" db="EMBL/GenBank/DDBJ databases">
        <title>Chromobacterium muskegensis sp. nov., an insecticidal bacterium isolated from Sphagnum bogs.</title>
        <authorList>
            <person name="Sparks M.E."/>
            <person name="Blackburn M.B."/>
            <person name="Gundersen-Rindal D.E."/>
            <person name="Mitchell A."/>
            <person name="Farrar R."/>
            <person name="Kuhar D."/>
        </authorList>
    </citation>
    <scope>NUCLEOTIDE SEQUENCE [LARGE SCALE GENOMIC DNA]</scope>
    <source>
        <strain evidence="3 5">14B-1</strain>
        <strain evidence="2 4">37-2</strain>
    </source>
</reference>
<name>A0A1S1X0P1_9NEIS</name>
<evidence type="ECO:0000256" key="1">
    <source>
        <dbReference type="SAM" id="MobiDB-lite"/>
    </source>
</evidence>
<dbReference type="STRING" id="1903179.BI347_05120"/>
<dbReference type="RefSeq" id="WP_071114150.1">
    <property type="nucleotide sequence ID" value="NZ_MKCS01000001.1"/>
</dbReference>
<organism evidence="2 4">
    <name type="scientific">Chromobacterium sphagni</name>
    <dbReference type="NCBI Taxonomy" id="1903179"/>
    <lineage>
        <taxon>Bacteria</taxon>
        <taxon>Pseudomonadati</taxon>
        <taxon>Pseudomonadota</taxon>
        <taxon>Betaproteobacteria</taxon>
        <taxon>Neisseriales</taxon>
        <taxon>Chromobacteriaceae</taxon>
        <taxon>Chromobacterium</taxon>
    </lineage>
</organism>
<feature type="compositionally biased region" description="Polar residues" evidence="1">
    <location>
        <begin position="65"/>
        <end position="84"/>
    </location>
</feature>
<accession>A0A1S1X0P1</accession>
<dbReference type="OrthoDB" id="8596439at2"/>
<sequence length="99" mass="10757">MNIPDFNQPPIAVARVWPQQLAGVQAGRQLTSEQQHEFAEMLFRTVLQNPPHSAPLFALANAPASLQASHPSSPARQRSANRAYSSERPAAGFLLQAEA</sequence>
<evidence type="ECO:0000313" key="4">
    <source>
        <dbReference type="Proteomes" id="UP000180088"/>
    </source>
</evidence>
<keyword evidence="5" id="KW-1185">Reference proteome</keyword>
<dbReference type="Proteomes" id="UP000180280">
    <property type="component" value="Unassembled WGS sequence"/>
</dbReference>
<evidence type="ECO:0000313" key="3">
    <source>
        <dbReference type="EMBL" id="OHX18862.1"/>
    </source>
</evidence>
<comment type="caution">
    <text evidence="2">The sequence shown here is derived from an EMBL/GenBank/DDBJ whole genome shotgun (WGS) entry which is preliminary data.</text>
</comment>
<proteinExistence type="predicted"/>
<gene>
    <name evidence="3" type="ORF">BI344_19980</name>
    <name evidence="2" type="ORF">BI347_05120</name>
</gene>
<dbReference type="AlphaFoldDB" id="A0A1S1X0P1"/>
<evidence type="ECO:0000313" key="5">
    <source>
        <dbReference type="Proteomes" id="UP000180280"/>
    </source>
</evidence>
<evidence type="ECO:0000313" key="2">
    <source>
        <dbReference type="EMBL" id="OHX12960.1"/>
    </source>
</evidence>
<dbReference type="Proteomes" id="UP000180088">
    <property type="component" value="Unassembled WGS sequence"/>
</dbReference>
<feature type="region of interest" description="Disordered" evidence="1">
    <location>
        <begin position="65"/>
        <end position="99"/>
    </location>
</feature>
<dbReference type="EMBL" id="MKCS01000001">
    <property type="protein sequence ID" value="OHX12960.1"/>
    <property type="molecule type" value="Genomic_DNA"/>
</dbReference>
<protein>
    <submittedName>
        <fullName evidence="2">Uncharacterized protein</fullName>
    </submittedName>
</protein>